<proteinExistence type="predicted"/>
<protein>
    <submittedName>
        <fullName evidence="2">Uncharacterized protein</fullName>
    </submittedName>
</protein>
<evidence type="ECO:0000256" key="1">
    <source>
        <dbReference type="SAM" id="Phobius"/>
    </source>
</evidence>
<keyword evidence="1" id="KW-0472">Membrane</keyword>
<organism evidence="2">
    <name type="scientific">Rhipicephalus appendiculatus</name>
    <name type="common">Brown ear tick</name>
    <dbReference type="NCBI Taxonomy" id="34631"/>
    <lineage>
        <taxon>Eukaryota</taxon>
        <taxon>Metazoa</taxon>
        <taxon>Ecdysozoa</taxon>
        <taxon>Arthropoda</taxon>
        <taxon>Chelicerata</taxon>
        <taxon>Arachnida</taxon>
        <taxon>Acari</taxon>
        <taxon>Parasitiformes</taxon>
        <taxon>Ixodida</taxon>
        <taxon>Ixodoidea</taxon>
        <taxon>Ixodidae</taxon>
        <taxon>Rhipicephalinae</taxon>
        <taxon>Rhipicephalus</taxon>
        <taxon>Rhipicephalus</taxon>
    </lineage>
</organism>
<dbReference type="AlphaFoldDB" id="A0A131Z786"/>
<evidence type="ECO:0000313" key="2">
    <source>
        <dbReference type="EMBL" id="JAP87213.1"/>
    </source>
</evidence>
<feature type="transmembrane region" description="Helical" evidence="1">
    <location>
        <begin position="62"/>
        <end position="82"/>
    </location>
</feature>
<feature type="non-terminal residue" evidence="2">
    <location>
        <position position="1"/>
    </location>
</feature>
<keyword evidence="1" id="KW-0812">Transmembrane</keyword>
<sequence length="105" mass="11705">ATYLVRSQGGKGKRFFNRGGGARVKTASSTTCFVYICICTHTTHICKPAGEFNEVRAAVCEVPVGFFFFFSSFFYQLSGFAFRTRPKLRRAGAKPNDNYRGVLLV</sequence>
<accession>A0A131Z786</accession>
<reference evidence="2" key="1">
    <citation type="journal article" date="2016" name="Ticks Tick Borne Dis.">
        <title>De novo assembly and annotation of the salivary gland transcriptome of Rhipicephalus appendiculatus male and female ticks during blood feeding.</title>
        <authorList>
            <person name="de Castro M.H."/>
            <person name="de Klerk D."/>
            <person name="Pienaar R."/>
            <person name="Latif A.A."/>
            <person name="Rees D.J."/>
            <person name="Mans B.J."/>
        </authorList>
    </citation>
    <scope>NUCLEOTIDE SEQUENCE</scope>
    <source>
        <tissue evidence="2">Salivary glands</tissue>
    </source>
</reference>
<keyword evidence="1" id="KW-1133">Transmembrane helix</keyword>
<dbReference type="EMBL" id="GEDV01001344">
    <property type="protein sequence ID" value="JAP87213.1"/>
    <property type="molecule type" value="Transcribed_RNA"/>
</dbReference>
<name>A0A131Z786_RHIAP</name>